<accession>A0A8H1QRM3</accession>
<evidence type="ECO:0000256" key="1">
    <source>
        <dbReference type="ARBA" id="ARBA00022801"/>
    </source>
</evidence>
<dbReference type="EMBL" id="RCIY01000049">
    <property type="protein sequence ID" value="TGG84176.1"/>
    <property type="molecule type" value="Genomic_DNA"/>
</dbReference>
<dbReference type="UniPathway" id="UPA00299"/>
<dbReference type="Pfam" id="PF02358">
    <property type="entry name" value="Trehalose_PPase"/>
    <property type="match status" value="1"/>
</dbReference>
<gene>
    <name evidence="4" type="primary">otsB</name>
    <name evidence="4" type="ORF">D8771_13320</name>
</gene>
<evidence type="ECO:0000313" key="4">
    <source>
        <dbReference type="EMBL" id="TGG84176.1"/>
    </source>
</evidence>
<dbReference type="EC" id="3.1.3.12" evidence="3"/>
<keyword evidence="3" id="KW-0460">Magnesium</keyword>
<dbReference type="InterPro" id="IPR023214">
    <property type="entry name" value="HAD_sf"/>
</dbReference>
<keyword evidence="3" id="KW-0479">Metal-binding</keyword>
<proteinExistence type="inferred from homology"/>
<dbReference type="GO" id="GO:0004805">
    <property type="term" value="F:trehalose-phosphatase activity"/>
    <property type="evidence" value="ECO:0007669"/>
    <property type="project" value="UniProtKB-EC"/>
</dbReference>
<sequence length="285" mass="29420">MPTQPHPDLPRPRTEEGRAGLAALLADPARAVLALDFDGTLAPIVADPRQARAHPEAVPALARLAPRLAGIVVITGRPAADAVRFGGFAGAAGLEGLTVLGAYGAERWDAGDGTVRAPEPPPGVAAVRAELPRLLERLGAPEGTWTEDKGRALAVHTRRAASPDEALELLRAPLYALAKKHGLMVEPGRMVLELRPPGADKGAALTGYVQEKSATAVVYGGDDRGDLPAYDAVAALRAQGTAGLLVYSAPEAGTETVPALAERADLTLSGPAGLTGWLHRLADSL</sequence>
<name>A0A8H1QRM3_9ACTN</name>
<comment type="function">
    <text evidence="2 3">Removes the phosphate from trehalose 6-phosphate to produce free trehalose.</text>
</comment>
<dbReference type="Proteomes" id="UP000298111">
    <property type="component" value="Unassembled WGS sequence"/>
</dbReference>
<dbReference type="PANTHER" id="PTHR43768">
    <property type="entry name" value="TREHALOSE 6-PHOSPHATE PHOSPHATASE"/>
    <property type="match status" value="1"/>
</dbReference>
<dbReference type="NCBIfam" id="TIGR00685">
    <property type="entry name" value="T6PP"/>
    <property type="match status" value="1"/>
</dbReference>
<dbReference type="GO" id="GO:0046872">
    <property type="term" value="F:metal ion binding"/>
    <property type="evidence" value="ECO:0007669"/>
    <property type="project" value="UniProtKB-KW"/>
</dbReference>
<dbReference type="Gene3D" id="3.30.70.1020">
    <property type="entry name" value="Trehalose-6-phosphate phosphatase related protein, domain 2"/>
    <property type="match status" value="1"/>
</dbReference>
<dbReference type="RefSeq" id="WP_135567027.1">
    <property type="nucleotide sequence ID" value="NZ_CP103060.1"/>
</dbReference>
<evidence type="ECO:0000256" key="3">
    <source>
        <dbReference type="RuleBase" id="RU361117"/>
    </source>
</evidence>
<comment type="pathway">
    <text evidence="3">Glycan biosynthesis; trehalose biosynthesis.</text>
</comment>
<dbReference type="InterPro" id="IPR003337">
    <property type="entry name" value="Trehalose_PPase"/>
</dbReference>
<reference evidence="4 5" key="1">
    <citation type="submission" date="2018-10" db="EMBL/GenBank/DDBJ databases">
        <title>Isolation of pseudouridimycin from Streptomyces albus DSM 40763.</title>
        <authorList>
            <person name="Rosenqvist P."/>
            <person name="Metsae-Ketelae M."/>
            <person name="Virta P."/>
        </authorList>
    </citation>
    <scope>NUCLEOTIDE SEQUENCE [LARGE SCALE GENOMIC DNA]</scope>
    <source>
        <strain evidence="4 5">DSM 40763</strain>
    </source>
</reference>
<dbReference type="SUPFAM" id="SSF56784">
    <property type="entry name" value="HAD-like"/>
    <property type="match status" value="1"/>
</dbReference>
<comment type="cofactor">
    <cofactor evidence="3">
        <name>Mg(2+)</name>
        <dbReference type="ChEBI" id="CHEBI:18420"/>
    </cofactor>
</comment>
<evidence type="ECO:0000256" key="2">
    <source>
        <dbReference type="ARBA" id="ARBA00024179"/>
    </source>
</evidence>
<dbReference type="InterPro" id="IPR036412">
    <property type="entry name" value="HAD-like_sf"/>
</dbReference>
<protein>
    <recommendedName>
        <fullName evidence="3">Trehalose 6-phosphate phosphatase</fullName>
        <ecNumber evidence="3">3.1.3.12</ecNumber>
    </recommendedName>
</protein>
<keyword evidence="1 3" id="KW-0378">Hydrolase</keyword>
<comment type="catalytic activity">
    <reaction evidence="3">
        <text>alpha,alpha-trehalose 6-phosphate + H2O = alpha,alpha-trehalose + phosphate</text>
        <dbReference type="Rhea" id="RHEA:23420"/>
        <dbReference type="ChEBI" id="CHEBI:15377"/>
        <dbReference type="ChEBI" id="CHEBI:16551"/>
        <dbReference type="ChEBI" id="CHEBI:43474"/>
        <dbReference type="ChEBI" id="CHEBI:58429"/>
        <dbReference type="EC" id="3.1.3.12"/>
    </reaction>
</comment>
<organism evidence="4 5">
    <name type="scientific">Streptomyces albus</name>
    <dbReference type="NCBI Taxonomy" id="1888"/>
    <lineage>
        <taxon>Bacteria</taxon>
        <taxon>Bacillati</taxon>
        <taxon>Actinomycetota</taxon>
        <taxon>Actinomycetes</taxon>
        <taxon>Kitasatosporales</taxon>
        <taxon>Streptomycetaceae</taxon>
        <taxon>Streptomyces</taxon>
    </lineage>
</organism>
<dbReference type="GeneID" id="75182893"/>
<dbReference type="InterPro" id="IPR044651">
    <property type="entry name" value="OTSB-like"/>
</dbReference>
<dbReference type="AlphaFoldDB" id="A0A8H1QRM3"/>
<dbReference type="PANTHER" id="PTHR43768:SF3">
    <property type="entry name" value="TREHALOSE 6-PHOSPHATE PHOSPHATASE"/>
    <property type="match status" value="1"/>
</dbReference>
<comment type="similarity">
    <text evidence="3">Belongs to the trehalose phosphatase family.</text>
</comment>
<dbReference type="GO" id="GO:0005992">
    <property type="term" value="P:trehalose biosynthetic process"/>
    <property type="evidence" value="ECO:0007669"/>
    <property type="project" value="UniProtKB-UniPathway"/>
</dbReference>
<comment type="caution">
    <text evidence="4">The sequence shown here is derived from an EMBL/GenBank/DDBJ whole genome shotgun (WGS) entry which is preliminary data.</text>
</comment>
<evidence type="ECO:0000313" key="5">
    <source>
        <dbReference type="Proteomes" id="UP000298111"/>
    </source>
</evidence>
<dbReference type="Gene3D" id="3.40.50.1000">
    <property type="entry name" value="HAD superfamily/HAD-like"/>
    <property type="match status" value="1"/>
</dbReference>